<comment type="caution">
    <text evidence="4">The sequence shown here is derived from an EMBL/GenBank/DDBJ whole genome shotgun (WGS) entry which is preliminary data.</text>
</comment>
<dbReference type="AlphaFoldDB" id="A0A7C9BGI3"/>
<dbReference type="PANTHER" id="PTHR33495:SF14">
    <property type="entry name" value="ANTI-SIGMA FACTOR ANTAGONIST"/>
    <property type="match status" value="1"/>
</dbReference>
<accession>A0A7C9BGI3</accession>
<evidence type="ECO:0000313" key="4">
    <source>
        <dbReference type="EMBL" id="MPR35320.1"/>
    </source>
</evidence>
<proteinExistence type="inferred from homology"/>
<evidence type="ECO:0000313" key="5">
    <source>
        <dbReference type="Proteomes" id="UP000479293"/>
    </source>
</evidence>
<dbReference type="NCBIfam" id="TIGR00377">
    <property type="entry name" value="ant_ant_sig"/>
    <property type="match status" value="1"/>
</dbReference>
<dbReference type="Gene3D" id="3.30.750.24">
    <property type="entry name" value="STAS domain"/>
    <property type="match status" value="1"/>
</dbReference>
<evidence type="ECO:0000256" key="2">
    <source>
        <dbReference type="RuleBase" id="RU003749"/>
    </source>
</evidence>
<dbReference type="InterPro" id="IPR003658">
    <property type="entry name" value="Anti-sigma_ant"/>
</dbReference>
<dbReference type="CDD" id="cd07043">
    <property type="entry name" value="STAS_anti-anti-sigma_factors"/>
    <property type="match status" value="1"/>
</dbReference>
<name>A0A7C9BGI3_9BACT</name>
<dbReference type="PROSITE" id="PS50801">
    <property type="entry name" value="STAS"/>
    <property type="match status" value="1"/>
</dbReference>
<keyword evidence="5" id="KW-1185">Reference proteome</keyword>
<dbReference type="PANTHER" id="PTHR33495">
    <property type="entry name" value="ANTI-SIGMA FACTOR ANTAGONIST TM_1081-RELATED-RELATED"/>
    <property type="match status" value="1"/>
</dbReference>
<dbReference type="GO" id="GO:0043856">
    <property type="term" value="F:anti-sigma factor antagonist activity"/>
    <property type="evidence" value="ECO:0007669"/>
    <property type="project" value="InterPro"/>
</dbReference>
<dbReference type="EMBL" id="WHLY01000002">
    <property type="protein sequence ID" value="MPR35320.1"/>
    <property type="molecule type" value="Genomic_DNA"/>
</dbReference>
<dbReference type="InterPro" id="IPR002645">
    <property type="entry name" value="STAS_dom"/>
</dbReference>
<dbReference type="RefSeq" id="WP_152762269.1">
    <property type="nucleotide sequence ID" value="NZ_WHLY01000002.1"/>
</dbReference>
<organism evidence="4 5">
    <name type="scientific">Salmonirosea aquatica</name>
    <dbReference type="NCBI Taxonomy" id="2654236"/>
    <lineage>
        <taxon>Bacteria</taxon>
        <taxon>Pseudomonadati</taxon>
        <taxon>Bacteroidota</taxon>
        <taxon>Cytophagia</taxon>
        <taxon>Cytophagales</taxon>
        <taxon>Spirosomataceae</taxon>
        <taxon>Salmonirosea</taxon>
    </lineage>
</organism>
<evidence type="ECO:0000256" key="1">
    <source>
        <dbReference type="ARBA" id="ARBA00009013"/>
    </source>
</evidence>
<dbReference type="Pfam" id="PF01740">
    <property type="entry name" value="STAS"/>
    <property type="match status" value="1"/>
</dbReference>
<protein>
    <recommendedName>
        <fullName evidence="2">Anti-sigma factor antagonist</fullName>
    </recommendedName>
</protein>
<dbReference type="SUPFAM" id="SSF52091">
    <property type="entry name" value="SpoIIaa-like"/>
    <property type="match status" value="1"/>
</dbReference>
<evidence type="ECO:0000259" key="3">
    <source>
        <dbReference type="PROSITE" id="PS50801"/>
    </source>
</evidence>
<comment type="similarity">
    <text evidence="1 2">Belongs to the anti-sigma-factor antagonist family.</text>
</comment>
<dbReference type="Proteomes" id="UP000479293">
    <property type="component" value="Unassembled WGS sequence"/>
</dbReference>
<feature type="domain" description="STAS" evidence="3">
    <location>
        <begin position="18"/>
        <end position="111"/>
    </location>
</feature>
<gene>
    <name evidence="4" type="ORF">GBK04_18685</name>
</gene>
<dbReference type="InterPro" id="IPR036513">
    <property type="entry name" value="STAS_dom_sf"/>
</dbReference>
<reference evidence="4 5" key="1">
    <citation type="submission" date="2019-10" db="EMBL/GenBank/DDBJ databases">
        <title>Draft Genome Sequence of Cytophagaceae sp. SJW1-29.</title>
        <authorList>
            <person name="Choi A."/>
        </authorList>
    </citation>
    <scope>NUCLEOTIDE SEQUENCE [LARGE SCALE GENOMIC DNA]</scope>
    <source>
        <strain evidence="4 5">SJW1-29</strain>
    </source>
</reference>
<sequence>MSFSINSNVSEVVGTGKVATIELTGELDSLSARLFQKEIEKVALESPKDLVLDMENLSFMASAGLRVLIFSKQKIGPSLNIYIVKPQEAIVDTLDKTGLLHSVTIVDKYPS</sequence>